<dbReference type="Proteomes" id="UP000231279">
    <property type="component" value="Unassembled WGS sequence"/>
</dbReference>
<feature type="region of interest" description="Disordered" evidence="6">
    <location>
        <begin position="148"/>
        <end position="167"/>
    </location>
</feature>
<dbReference type="InterPro" id="IPR012474">
    <property type="entry name" value="Frigida"/>
</dbReference>
<dbReference type="GO" id="GO:0030154">
    <property type="term" value="P:cell differentiation"/>
    <property type="evidence" value="ECO:0007669"/>
    <property type="project" value="UniProtKB-KW"/>
</dbReference>
<accession>A0A2G9FZ53</accession>
<evidence type="ECO:0000256" key="3">
    <source>
        <dbReference type="ARBA" id="ARBA00022782"/>
    </source>
</evidence>
<proteinExistence type="inferred from homology"/>
<evidence type="ECO:0000256" key="2">
    <source>
        <dbReference type="ARBA" id="ARBA00022473"/>
    </source>
</evidence>
<evidence type="ECO:0000256" key="5">
    <source>
        <dbReference type="RuleBase" id="RU364012"/>
    </source>
</evidence>
<name>A0A2G9FZ53_9LAMI</name>
<keyword evidence="4 5" id="KW-0287">Flowering</keyword>
<gene>
    <name evidence="7" type="ORF">CDL12_29200</name>
</gene>
<dbReference type="STRING" id="429701.A0A2G9FZ53"/>
<keyword evidence="2 5" id="KW-0217">Developmental protein</keyword>
<evidence type="ECO:0000256" key="6">
    <source>
        <dbReference type="SAM" id="MobiDB-lite"/>
    </source>
</evidence>
<dbReference type="OrthoDB" id="1930990at2759"/>
<organism evidence="7 8">
    <name type="scientific">Handroanthus impetiginosus</name>
    <dbReference type="NCBI Taxonomy" id="429701"/>
    <lineage>
        <taxon>Eukaryota</taxon>
        <taxon>Viridiplantae</taxon>
        <taxon>Streptophyta</taxon>
        <taxon>Embryophyta</taxon>
        <taxon>Tracheophyta</taxon>
        <taxon>Spermatophyta</taxon>
        <taxon>Magnoliopsida</taxon>
        <taxon>eudicotyledons</taxon>
        <taxon>Gunneridae</taxon>
        <taxon>Pentapetalae</taxon>
        <taxon>asterids</taxon>
        <taxon>lamiids</taxon>
        <taxon>Lamiales</taxon>
        <taxon>Bignoniaceae</taxon>
        <taxon>Crescentiina</taxon>
        <taxon>Tabebuia alliance</taxon>
        <taxon>Handroanthus</taxon>
    </lineage>
</organism>
<dbReference type="PANTHER" id="PTHR31791:SF4">
    <property type="entry name" value="FRIGIDA-LIKE PROTEIN 3"/>
    <property type="match status" value="1"/>
</dbReference>
<feature type="region of interest" description="Disordered" evidence="6">
    <location>
        <begin position="211"/>
        <end position="249"/>
    </location>
</feature>
<dbReference type="Pfam" id="PF07899">
    <property type="entry name" value="Frigida"/>
    <property type="match status" value="1"/>
</dbReference>
<feature type="compositionally biased region" description="Polar residues" evidence="6">
    <location>
        <begin position="153"/>
        <end position="166"/>
    </location>
</feature>
<sequence length="299" mass="33263">MLMECLCSLSVDLDGDSLSNIVSENAKERAKAIAEEWKPKLDYLDVDASNGNSLEAHAFLQLLATFGINSDFDQECLSKLIPMVSRRRQTAELCRFLGLSDKMPGVIDVLVKNGRQIDAVNLAFAFELTDQFSPISLLKSYLSEAKKVPSSAKPGNTSPGASPQNDVNEKELTALKAVIKCIEDHKLDEQFPIDPLQKQVLEIEKAKADKKRATEVAKPQSKRPRANSGAHAPRLANVPTDKNLHGRMPDRYPQYAYDRTYSYAGPTDHHVPSYVGTATYNFSPNFFGNGYQYQTAYFH</sequence>
<comment type="caution">
    <text evidence="7">The sequence shown here is derived from an EMBL/GenBank/DDBJ whole genome shotgun (WGS) entry which is preliminary data.</text>
</comment>
<dbReference type="PANTHER" id="PTHR31791">
    <property type="entry name" value="FRIGIDA-LIKE PROTEIN 3-RELATED"/>
    <property type="match status" value="1"/>
</dbReference>
<evidence type="ECO:0000313" key="8">
    <source>
        <dbReference type="Proteomes" id="UP000231279"/>
    </source>
</evidence>
<evidence type="ECO:0000256" key="4">
    <source>
        <dbReference type="ARBA" id="ARBA00023089"/>
    </source>
</evidence>
<dbReference type="GO" id="GO:0009908">
    <property type="term" value="P:flower development"/>
    <property type="evidence" value="ECO:0007669"/>
    <property type="project" value="UniProtKB-KW"/>
</dbReference>
<comment type="similarity">
    <text evidence="1 5">Belongs to the Frigida family.</text>
</comment>
<reference evidence="8" key="1">
    <citation type="journal article" date="2018" name="Gigascience">
        <title>Genome assembly of the Pink Ipe (Handroanthus impetiginosus, Bignoniaceae), a highly valued, ecologically keystone Neotropical timber forest tree.</title>
        <authorList>
            <person name="Silva-Junior O.B."/>
            <person name="Grattapaglia D."/>
            <person name="Novaes E."/>
            <person name="Collevatti R.G."/>
        </authorList>
    </citation>
    <scope>NUCLEOTIDE SEQUENCE [LARGE SCALE GENOMIC DNA]</scope>
    <source>
        <strain evidence="8">cv. UFG-1</strain>
    </source>
</reference>
<evidence type="ECO:0000313" key="7">
    <source>
        <dbReference type="EMBL" id="PIM98320.1"/>
    </source>
</evidence>
<dbReference type="EMBL" id="NKXS01008521">
    <property type="protein sequence ID" value="PIM98320.1"/>
    <property type="molecule type" value="Genomic_DNA"/>
</dbReference>
<dbReference type="AlphaFoldDB" id="A0A2G9FZ53"/>
<keyword evidence="8" id="KW-1185">Reference proteome</keyword>
<evidence type="ECO:0000256" key="1">
    <source>
        <dbReference type="ARBA" id="ARBA00008956"/>
    </source>
</evidence>
<keyword evidence="3 5" id="KW-0221">Differentiation</keyword>
<protein>
    <recommendedName>
        <fullName evidence="5">FRIGIDA-like protein</fullName>
    </recommendedName>
</protein>